<dbReference type="STRING" id="1089455.MOPEL_003_00500"/>
<comment type="caution">
    <text evidence="4">The sequence shown here is derived from an EMBL/GenBank/DDBJ whole genome shotgun (WGS) entry which is preliminary data.</text>
</comment>
<protein>
    <recommendedName>
        <fullName evidence="3">Malectin domain-containing protein</fullName>
    </recommendedName>
</protein>
<organism evidence="4 5">
    <name type="scientific">Mobilicoccus pelagius NBRC 104925</name>
    <dbReference type="NCBI Taxonomy" id="1089455"/>
    <lineage>
        <taxon>Bacteria</taxon>
        <taxon>Bacillati</taxon>
        <taxon>Actinomycetota</taxon>
        <taxon>Actinomycetes</taxon>
        <taxon>Micrococcales</taxon>
        <taxon>Dermatophilaceae</taxon>
        <taxon>Mobilicoccus</taxon>
    </lineage>
</organism>
<evidence type="ECO:0000313" key="4">
    <source>
        <dbReference type="EMBL" id="GAB47026.1"/>
    </source>
</evidence>
<dbReference type="eggNOG" id="COG3055">
    <property type="taxonomic scope" value="Bacteria"/>
</dbReference>
<accession>H5UMR8</accession>
<evidence type="ECO:0000256" key="1">
    <source>
        <dbReference type="SAM" id="MobiDB-lite"/>
    </source>
</evidence>
<feature type="signal peptide" evidence="2">
    <location>
        <begin position="1"/>
        <end position="28"/>
    </location>
</feature>
<evidence type="ECO:0000256" key="2">
    <source>
        <dbReference type="SAM" id="SignalP"/>
    </source>
</evidence>
<dbReference type="SUPFAM" id="SSF49785">
    <property type="entry name" value="Galactose-binding domain-like"/>
    <property type="match status" value="1"/>
</dbReference>
<dbReference type="Pfam" id="PF11721">
    <property type="entry name" value="Malectin"/>
    <property type="match status" value="1"/>
</dbReference>
<keyword evidence="5" id="KW-1185">Reference proteome</keyword>
<proteinExistence type="predicted"/>
<name>H5UMR8_9MICO</name>
<gene>
    <name evidence="4" type="ORF">MOPEL_003_00500</name>
</gene>
<evidence type="ECO:0000313" key="5">
    <source>
        <dbReference type="Proteomes" id="UP000004367"/>
    </source>
</evidence>
<dbReference type="Gene3D" id="2.60.120.430">
    <property type="entry name" value="Galactose-binding lectin"/>
    <property type="match status" value="1"/>
</dbReference>
<dbReference type="InterPro" id="IPR021720">
    <property type="entry name" value="Malectin_dom"/>
</dbReference>
<dbReference type="AlphaFoldDB" id="H5UMR8"/>
<feature type="chain" id="PRO_5039530622" description="Malectin domain-containing protein" evidence="2">
    <location>
        <begin position="29"/>
        <end position="526"/>
    </location>
</feature>
<reference evidence="4 5" key="1">
    <citation type="submission" date="2012-02" db="EMBL/GenBank/DDBJ databases">
        <title>Whole genome shotgun sequence of Mobilicoccus pelagius NBRC 104925.</title>
        <authorList>
            <person name="Yoshida Y."/>
            <person name="Hosoyama A."/>
            <person name="Tsuchikane K."/>
            <person name="Katsumata H."/>
            <person name="Yamazaki S."/>
            <person name="Fujita N."/>
        </authorList>
    </citation>
    <scope>NUCLEOTIDE SEQUENCE [LARGE SCALE GENOMIC DNA]</scope>
    <source>
        <strain evidence="4 5">NBRC 104925</strain>
    </source>
</reference>
<dbReference type="Proteomes" id="UP000004367">
    <property type="component" value="Unassembled WGS sequence"/>
</dbReference>
<dbReference type="InterPro" id="IPR008979">
    <property type="entry name" value="Galactose-bd-like_sf"/>
</dbReference>
<sequence length="526" mass="57499">MPRRRAALACGLLTLPVLVPPATTSAEATPTIRRPAARSVSPQPPTSARPRRAVKKAPARRVFSSRVVMGAADVTDSKGHVWRHRTTGVGSWRTGVIPPGVDVARTRDDALYRRTAPGISWYRLEVPAAATYRVRLLFSENWFTRSGERVFDVTAEGRRVARDVDVVKAVGKNAARDVTFTVPVRDGRLDLGFVAKKDLPILSGVEVVSTTPVAVTAAPSPKVPLARNSAFFTDIRTAPLAPNSARAAAGLTKQVRDNWGGVAAFNARRFNNSFYEVPATQRKVRVNFYDCQRKGYTPAGLFDGPKHFVDVPIPPNAVPATGSDKQLTVYDRTADKLWDFWVTEKRPDGSWRACWGGRIDDVSRSQGVFPRPYGASASGLAMTPGVISIDEFRRGRVDHAMYLALIDVAKWDRYSWPANRSDGLSNDPDAIMEGQRLRLDPTLDLSTIPMTPVARMVAEAAQKYGFVVADKAGAVAVATESGNAEKARTGVDPWNGLLAGPDYQAMQGFPWEHIQVLPKDYGKPTR</sequence>
<dbReference type="EMBL" id="BAFE01000003">
    <property type="protein sequence ID" value="GAB47026.1"/>
    <property type="molecule type" value="Genomic_DNA"/>
</dbReference>
<keyword evidence="2" id="KW-0732">Signal</keyword>
<feature type="region of interest" description="Disordered" evidence="1">
    <location>
        <begin position="25"/>
        <end position="56"/>
    </location>
</feature>
<feature type="domain" description="Malectin" evidence="3">
    <location>
        <begin position="104"/>
        <end position="194"/>
    </location>
</feature>
<evidence type="ECO:0000259" key="3">
    <source>
        <dbReference type="Pfam" id="PF11721"/>
    </source>
</evidence>